<feature type="compositionally biased region" description="Gly residues" evidence="1">
    <location>
        <begin position="42"/>
        <end position="58"/>
    </location>
</feature>
<proteinExistence type="predicted"/>
<feature type="region of interest" description="Disordered" evidence="1">
    <location>
        <begin position="1"/>
        <end position="85"/>
    </location>
</feature>
<feature type="compositionally biased region" description="Low complexity" evidence="1">
    <location>
        <begin position="23"/>
        <end position="34"/>
    </location>
</feature>
<name>A0A4T0IU95_WALIC</name>
<sequence length="85" mass="8290">MMAREGGKGTSGDWATGATKDTSAGSGSWESSGGDLLKRQGMMGGPKGGKGKMGGKGTSGDWATGATKDTSAGSGSWDSSKGDLL</sequence>
<evidence type="ECO:0000313" key="2">
    <source>
        <dbReference type="EMBL" id="TIB33606.1"/>
    </source>
</evidence>
<feature type="compositionally biased region" description="Polar residues" evidence="1">
    <location>
        <begin position="67"/>
        <end position="79"/>
    </location>
</feature>
<dbReference type="AlphaFoldDB" id="A0A4T0IU95"/>
<evidence type="ECO:0000256" key="1">
    <source>
        <dbReference type="SAM" id="MobiDB-lite"/>
    </source>
</evidence>
<organism evidence="2 3">
    <name type="scientific">Wallemia ichthyophaga</name>
    <dbReference type="NCBI Taxonomy" id="245174"/>
    <lineage>
        <taxon>Eukaryota</taxon>
        <taxon>Fungi</taxon>
        <taxon>Dikarya</taxon>
        <taxon>Basidiomycota</taxon>
        <taxon>Wallemiomycotina</taxon>
        <taxon>Wallemiomycetes</taxon>
        <taxon>Wallemiales</taxon>
        <taxon>Wallemiaceae</taxon>
        <taxon>Wallemia</taxon>
    </lineage>
</organism>
<reference evidence="2 3" key="1">
    <citation type="submission" date="2019-03" db="EMBL/GenBank/DDBJ databases">
        <title>Sequencing 23 genomes of Wallemia ichthyophaga.</title>
        <authorList>
            <person name="Gostincar C."/>
        </authorList>
    </citation>
    <scope>NUCLEOTIDE SEQUENCE [LARGE SCALE GENOMIC DNA]</scope>
    <source>
        <strain evidence="2 3">EXF-6200</strain>
    </source>
</reference>
<accession>A0A4T0IU95</accession>
<comment type="caution">
    <text evidence="2">The sequence shown here is derived from an EMBL/GenBank/DDBJ whole genome shotgun (WGS) entry which is preliminary data.</text>
</comment>
<gene>
    <name evidence="2" type="ORF">E3P86_02962</name>
</gene>
<protein>
    <submittedName>
        <fullName evidence="2">Uncharacterized protein</fullName>
    </submittedName>
</protein>
<evidence type="ECO:0000313" key="3">
    <source>
        <dbReference type="Proteomes" id="UP000310689"/>
    </source>
</evidence>
<dbReference type="EMBL" id="SPOI01000181">
    <property type="protein sequence ID" value="TIB33606.1"/>
    <property type="molecule type" value="Genomic_DNA"/>
</dbReference>
<dbReference type="Proteomes" id="UP000310689">
    <property type="component" value="Unassembled WGS sequence"/>
</dbReference>